<dbReference type="PANTHER" id="PTHR35807:SF1">
    <property type="entry name" value="TRANSCRIPTIONAL REGULATOR REDD"/>
    <property type="match status" value="1"/>
</dbReference>
<evidence type="ECO:0000256" key="1">
    <source>
        <dbReference type="ARBA" id="ARBA00005820"/>
    </source>
</evidence>
<dbReference type="KEGG" id="pfla:Pflav_015520"/>
<evidence type="ECO:0000313" key="8">
    <source>
        <dbReference type="EMBL" id="BCB75142.1"/>
    </source>
</evidence>
<dbReference type="SMART" id="SM00862">
    <property type="entry name" value="Trans_reg_C"/>
    <property type="match status" value="1"/>
</dbReference>
<evidence type="ECO:0000313" key="9">
    <source>
        <dbReference type="Proteomes" id="UP000502508"/>
    </source>
</evidence>
<evidence type="ECO:0000256" key="6">
    <source>
        <dbReference type="PROSITE-ProRule" id="PRU01091"/>
    </source>
</evidence>
<dbReference type="Gene3D" id="1.10.10.10">
    <property type="entry name" value="Winged helix-like DNA-binding domain superfamily/Winged helix DNA-binding domain"/>
    <property type="match status" value="1"/>
</dbReference>
<dbReference type="InterPro" id="IPR002182">
    <property type="entry name" value="NB-ARC"/>
</dbReference>
<organism evidence="8 9">
    <name type="scientific">Phytohabitans flavus</name>
    <dbReference type="NCBI Taxonomy" id="1076124"/>
    <lineage>
        <taxon>Bacteria</taxon>
        <taxon>Bacillati</taxon>
        <taxon>Actinomycetota</taxon>
        <taxon>Actinomycetes</taxon>
        <taxon>Micromonosporales</taxon>
        <taxon>Micromonosporaceae</taxon>
    </lineage>
</organism>
<dbReference type="PANTHER" id="PTHR35807">
    <property type="entry name" value="TRANSCRIPTIONAL REGULATOR REDD-RELATED"/>
    <property type="match status" value="1"/>
</dbReference>
<sequence>MRAWRDEEPLDLGRVGQRALLGLLALACGQPLSRAELVDALWGDTPPPSAANVIQTCVKHLRRLLEPGRPPRTPSAILPSVGDGYALRLPEGALDLVRFRHLTVTAAGAHQSGDPGLAAAHLGEALRLWHGSPLADIPMLASHPKVVALAEERRAALARYGELMIATNAARDALPVLEQAAAEQPLDEAAQARLIRGYQAAGRRAQAFLAYEEIRRRLAEVLGIDPGPELVAAHTALIKEDEPPVAAAKSTAVPEHPVPSQLPADVAPFTGRERHMRKLDDLLENMTSGRAKAVVISAVSGTAGVGKTALAVHFAHQVRHRFPDGQLYVNLRGFDPSGSVMSAAEAVRGFLEAFGVPADRIPASPHAQTALYRSLLADRRVLVLLDNARDAEQVRPLLPGSPGCLVLVTSRNHLTSLVAADGAHPVTLNLLSPVEARALLVGRLGPDRVAAHPGAADEIITLCAGLPLAIAIVAARAATHPDSTLATLAEQLRLAGGGLDALTGDDPTIDVRTVFSWSYHALTPTAARLFRLLGLHPGPEITVPTAASLDGMSTAQVRPVLAELVRANLITEHSPGRYVRHDLLRSYAMELVHTFDPEPSRRAALHRLLNHWVHTAYAADRLIDPHREPITLAPPQPGVALEALAGQEQALSWLTGEHAVLLAAVEAAAAAGFDAHTWQLAWAMTTFLERRGLWHDLAAVQGAALLAGERLDDRWVRAHAHRRLGHFQLWLGRDDAETHLLEALDLYRELGDECGQGRIHLNLALVRERRGQHRAALGHAEQAAGIFRAAGERSGLAGACNAVGWYHAHLGGYQDAFAYCQGALDLYQAAGDEMGESHAWDSLGYIYNLQGHRQRAILCYQRALDLRRKVGYRYFEASALNNLGDVQQAAGEVDAARLAWQEALDILDPFGHPDASGIRAKLHRADAAIAC</sequence>
<dbReference type="Proteomes" id="UP000502508">
    <property type="component" value="Chromosome"/>
</dbReference>
<evidence type="ECO:0000256" key="5">
    <source>
        <dbReference type="PROSITE-ProRule" id="PRU00339"/>
    </source>
</evidence>
<dbReference type="SUPFAM" id="SSF52540">
    <property type="entry name" value="P-loop containing nucleoside triphosphate hydrolases"/>
    <property type="match status" value="1"/>
</dbReference>
<dbReference type="EMBL" id="AP022870">
    <property type="protein sequence ID" value="BCB75142.1"/>
    <property type="molecule type" value="Genomic_DNA"/>
</dbReference>
<dbReference type="InterPro" id="IPR005158">
    <property type="entry name" value="BTAD"/>
</dbReference>
<dbReference type="Pfam" id="PF13424">
    <property type="entry name" value="TPR_12"/>
    <property type="match status" value="2"/>
</dbReference>
<keyword evidence="5" id="KW-0802">TPR repeat</keyword>
<dbReference type="InterPro" id="IPR036388">
    <property type="entry name" value="WH-like_DNA-bd_sf"/>
</dbReference>
<dbReference type="CDD" id="cd15831">
    <property type="entry name" value="BTAD"/>
    <property type="match status" value="1"/>
</dbReference>
<dbReference type="GO" id="GO:0043531">
    <property type="term" value="F:ADP binding"/>
    <property type="evidence" value="ECO:0007669"/>
    <property type="project" value="InterPro"/>
</dbReference>
<keyword evidence="2" id="KW-0805">Transcription regulation</keyword>
<dbReference type="PROSITE" id="PS51755">
    <property type="entry name" value="OMPR_PHOB"/>
    <property type="match status" value="1"/>
</dbReference>
<accession>A0A6F8XMU3</accession>
<name>A0A6F8XMU3_9ACTN</name>
<comment type="similarity">
    <text evidence="1">Belongs to the AfsR/DnrI/RedD regulatory family.</text>
</comment>
<dbReference type="InterPro" id="IPR001867">
    <property type="entry name" value="OmpR/PhoB-type_DNA-bd"/>
</dbReference>
<dbReference type="InterPro" id="IPR051677">
    <property type="entry name" value="AfsR-DnrI-RedD_regulator"/>
</dbReference>
<evidence type="ECO:0000256" key="3">
    <source>
        <dbReference type="ARBA" id="ARBA00023125"/>
    </source>
</evidence>
<dbReference type="GO" id="GO:0003677">
    <property type="term" value="F:DNA binding"/>
    <property type="evidence" value="ECO:0007669"/>
    <property type="project" value="UniProtKB-UniRule"/>
</dbReference>
<dbReference type="Pfam" id="PF03704">
    <property type="entry name" value="BTAD"/>
    <property type="match status" value="1"/>
</dbReference>
<dbReference type="InterPro" id="IPR027417">
    <property type="entry name" value="P-loop_NTPase"/>
</dbReference>
<dbReference type="SUPFAM" id="SSF48452">
    <property type="entry name" value="TPR-like"/>
    <property type="match status" value="2"/>
</dbReference>
<keyword evidence="9" id="KW-1185">Reference proteome</keyword>
<feature type="repeat" description="TPR" evidence="5">
    <location>
        <begin position="837"/>
        <end position="870"/>
    </location>
</feature>
<dbReference type="Pfam" id="PF00486">
    <property type="entry name" value="Trans_reg_C"/>
    <property type="match status" value="1"/>
</dbReference>
<dbReference type="SMART" id="SM01043">
    <property type="entry name" value="BTAD"/>
    <property type="match status" value="1"/>
</dbReference>
<evidence type="ECO:0000256" key="4">
    <source>
        <dbReference type="ARBA" id="ARBA00023163"/>
    </source>
</evidence>
<dbReference type="Gene3D" id="3.40.50.300">
    <property type="entry name" value="P-loop containing nucleotide triphosphate hydrolases"/>
    <property type="match status" value="1"/>
</dbReference>
<protein>
    <submittedName>
        <fullName evidence="8">SARP family transcriptional regulator</fullName>
    </submittedName>
</protein>
<gene>
    <name evidence="8" type="ORF">Pflav_015520</name>
</gene>
<reference evidence="8 9" key="1">
    <citation type="submission" date="2020-03" db="EMBL/GenBank/DDBJ databases">
        <title>Whole genome shotgun sequence of Phytohabitans flavus NBRC 107702.</title>
        <authorList>
            <person name="Komaki H."/>
            <person name="Tamura T."/>
        </authorList>
    </citation>
    <scope>NUCLEOTIDE SEQUENCE [LARGE SCALE GENOMIC DNA]</scope>
    <source>
        <strain evidence="8 9">NBRC 107702</strain>
    </source>
</reference>
<evidence type="ECO:0000256" key="2">
    <source>
        <dbReference type="ARBA" id="ARBA00023015"/>
    </source>
</evidence>
<keyword evidence="3 6" id="KW-0238">DNA-binding</keyword>
<feature type="DNA-binding region" description="OmpR/PhoB-type" evidence="6">
    <location>
        <begin position="1"/>
        <end position="89"/>
    </location>
</feature>
<dbReference type="SUPFAM" id="SSF46894">
    <property type="entry name" value="C-terminal effector domain of the bipartite response regulators"/>
    <property type="match status" value="1"/>
</dbReference>
<dbReference type="GO" id="GO:0000160">
    <property type="term" value="P:phosphorelay signal transduction system"/>
    <property type="evidence" value="ECO:0007669"/>
    <property type="project" value="InterPro"/>
</dbReference>
<dbReference type="Pfam" id="PF00931">
    <property type="entry name" value="NB-ARC"/>
    <property type="match status" value="1"/>
</dbReference>
<evidence type="ECO:0000259" key="7">
    <source>
        <dbReference type="PROSITE" id="PS51755"/>
    </source>
</evidence>
<proteinExistence type="inferred from homology"/>
<dbReference type="PRINTS" id="PR00364">
    <property type="entry name" value="DISEASERSIST"/>
</dbReference>
<dbReference type="GO" id="GO:0006355">
    <property type="term" value="P:regulation of DNA-templated transcription"/>
    <property type="evidence" value="ECO:0007669"/>
    <property type="project" value="InterPro"/>
</dbReference>
<dbReference type="InterPro" id="IPR016032">
    <property type="entry name" value="Sig_transdc_resp-reg_C-effctor"/>
</dbReference>
<dbReference type="InterPro" id="IPR011990">
    <property type="entry name" value="TPR-like_helical_dom_sf"/>
</dbReference>
<dbReference type="AlphaFoldDB" id="A0A6F8XMU3"/>
<reference evidence="8 9" key="2">
    <citation type="submission" date="2020-03" db="EMBL/GenBank/DDBJ databases">
        <authorList>
            <person name="Ichikawa N."/>
            <person name="Kimura A."/>
            <person name="Kitahashi Y."/>
            <person name="Uohara A."/>
        </authorList>
    </citation>
    <scope>NUCLEOTIDE SEQUENCE [LARGE SCALE GENOMIC DNA]</scope>
    <source>
        <strain evidence="8 9">NBRC 107702</strain>
    </source>
</reference>
<dbReference type="Gene3D" id="1.25.40.10">
    <property type="entry name" value="Tetratricopeptide repeat domain"/>
    <property type="match status" value="2"/>
</dbReference>
<keyword evidence="4" id="KW-0804">Transcription</keyword>
<feature type="domain" description="OmpR/PhoB-type" evidence="7">
    <location>
        <begin position="1"/>
        <end position="89"/>
    </location>
</feature>
<dbReference type="InterPro" id="IPR019734">
    <property type="entry name" value="TPR_rpt"/>
</dbReference>
<dbReference type="SMART" id="SM00028">
    <property type="entry name" value="TPR"/>
    <property type="match status" value="5"/>
</dbReference>
<dbReference type="PROSITE" id="PS50005">
    <property type="entry name" value="TPR"/>
    <property type="match status" value="1"/>
</dbReference>